<comment type="caution">
    <text evidence="2">The sequence shown here is derived from an EMBL/GenBank/DDBJ whole genome shotgun (WGS) entry which is preliminary data.</text>
</comment>
<sequence length="139" mass="15377">MTTAEKPTDADDATITALGKLSEALEAAEEARGKLYGFHRLCGTADLTLGEAVDLLREAGHGEIADRIDRELVGRNILQGRWSFQVVEEYDDGYFALFKELEAAARDQLAGGTRHLYEARMKEERRTDGLPGHEARPDS</sequence>
<proteinExistence type="predicted"/>
<feature type="region of interest" description="Disordered" evidence="1">
    <location>
        <begin position="120"/>
        <end position="139"/>
    </location>
</feature>
<dbReference type="Proteomes" id="UP000321571">
    <property type="component" value="Unassembled WGS sequence"/>
</dbReference>
<gene>
    <name evidence="2" type="ORF">FHP06_11775</name>
</gene>
<evidence type="ECO:0000313" key="2">
    <source>
        <dbReference type="EMBL" id="TXL58002.1"/>
    </source>
</evidence>
<name>A0A5C8NEX9_9ACTN</name>
<evidence type="ECO:0000313" key="3">
    <source>
        <dbReference type="Proteomes" id="UP000321571"/>
    </source>
</evidence>
<dbReference type="OrthoDB" id="3212097at2"/>
<protein>
    <submittedName>
        <fullName evidence="2">Uncharacterized protein</fullName>
    </submittedName>
</protein>
<keyword evidence="3" id="KW-1185">Reference proteome</keyword>
<accession>A0A5C8NEX9</accession>
<dbReference type="EMBL" id="VDUX01000005">
    <property type="protein sequence ID" value="TXL58002.1"/>
    <property type="molecule type" value="Genomic_DNA"/>
</dbReference>
<reference evidence="2 3" key="1">
    <citation type="submission" date="2019-06" db="EMBL/GenBank/DDBJ databases">
        <title>Aeromicrobium sp. nov., isolated from a maize field.</title>
        <authorList>
            <person name="Lin S.-Y."/>
            <person name="Tsai C.-F."/>
            <person name="Young C.-C."/>
        </authorList>
    </citation>
    <scope>NUCLEOTIDE SEQUENCE [LARGE SCALE GENOMIC DNA]</scope>
    <source>
        <strain evidence="2 3">CC-CFT486</strain>
    </source>
</reference>
<dbReference type="AlphaFoldDB" id="A0A5C8NEX9"/>
<dbReference type="RefSeq" id="WP_147686977.1">
    <property type="nucleotide sequence ID" value="NZ_VDUX01000005.1"/>
</dbReference>
<organism evidence="2 3">
    <name type="scientific">Aeromicrobium terrae</name>
    <dbReference type="NCBI Taxonomy" id="2498846"/>
    <lineage>
        <taxon>Bacteria</taxon>
        <taxon>Bacillati</taxon>
        <taxon>Actinomycetota</taxon>
        <taxon>Actinomycetes</taxon>
        <taxon>Propionibacteriales</taxon>
        <taxon>Nocardioidaceae</taxon>
        <taxon>Aeromicrobium</taxon>
    </lineage>
</organism>
<evidence type="ECO:0000256" key="1">
    <source>
        <dbReference type="SAM" id="MobiDB-lite"/>
    </source>
</evidence>